<name>A0AA39KPA6_MICHY</name>
<dbReference type="Proteomes" id="UP001168972">
    <property type="component" value="Unassembled WGS sequence"/>
</dbReference>
<reference evidence="1" key="2">
    <citation type="submission" date="2023-03" db="EMBL/GenBank/DDBJ databases">
        <authorList>
            <person name="Inwood S.N."/>
            <person name="Skelly J.G."/>
            <person name="Guhlin J."/>
            <person name="Harrop T.W.R."/>
            <person name="Goldson S.G."/>
            <person name="Dearden P.K."/>
        </authorList>
    </citation>
    <scope>NUCLEOTIDE SEQUENCE</scope>
    <source>
        <strain evidence="1">Lincoln</strain>
        <tissue evidence="1">Whole body</tissue>
    </source>
</reference>
<reference evidence="1" key="1">
    <citation type="journal article" date="2023" name="bioRxiv">
        <title>Scaffold-level genome assemblies of two parasitoid biocontrol wasps reveal the parthenogenesis mechanism and an associated novel virus.</title>
        <authorList>
            <person name="Inwood S."/>
            <person name="Skelly J."/>
            <person name="Guhlin J."/>
            <person name="Harrop T."/>
            <person name="Goldson S."/>
            <person name="Dearden P."/>
        </authorList>
    </citation>
    <scope>NUCLEOTIDE SEQUENCE</scope>
    <source>
        <strain evidence="1">Lincoln</strain>
        <tissue evidence="1">Whole body</tissue>
    </source>
</reference>
<dbReference type="EMBL" id="JAQQBR010001831">
    <property type="protein sequence ID" value="KAK0168878.1"/>
    <property type="molecule type" value="Genomic_DNA"/>
</dbReference>
<evidence type="ECO:0000313" key="1">
    <source>
        <dbReference type="EMBL" id="KAK0168878.1"/>
    </source>
</evidence>
<proteinExistence type="predicted"/>
<gene>
    <name evidence="1" type="ORF">PV327_002641</name>
</gene>
<protein>
    <submittedName>
        <fullName evidence="1">Uncharacterized protein</fullName>
    </submittedName>
</protein>
<evidence type="ECO:0000313" key="2">
    <source>
        <dbReference type="Proteomes" id="UP001168972"/>
    </source>
</evidence>
<accession>A0AA39KPA6</accession>
<dbReference type="AlphaFoldDB" id="A0AA39KPA6"/>
<organism evidence="1 2">
    <name type="scientific">Microctonus hyperodae</name>
    <name type="common">Parasitoid wasp</name>
    <dbReference type="NCBI Taxonomy" id="165561"/>
    <lineage>
        <taxon>Eukaryota</taxon>
        <taxon>Metazoa</taxon>
        <taxon>Ecdysozoa</taxon>
        <taxon>Arthropoda</taxon>
        <taxon>Hexapoda</taxon>
        <taxon>Insecta</taxon>
        <taxon>Pterygota</taxon>
        <taxon>Neoptera</taxon>
        <taxon>Endopterygota</taxon>
        <taxon>Hymenoptera</taxon>
        <taxon>Apocrita</taxon>
        <taxon>Ichneumonoidea</taxon>
        <taxon>Braconidae</taxon>
        <taxon>Euphorinae</taxon>
        <taxon>Microctonus</taxon>
    </lineage>
</organism>
<sequence>MGGPLSLLEGEYTMNGTSILTGTGSCPATERWEKFSRNASTAPPVAVSKRSVRPVRVVRAVCAHGVCQSL</sequence>
<comment type="caution">
    <text evidence="1">The sequence shown here is derived from an EMBL/GenBank/DDBJ whole genome shotgun (WGS) entry which is preliminary data.</text>
</comment>
<keyword evidence="2" id="KW-1185">Reference proteome</keyword>